<dbReference type="SUPFAM" id="SSF48371">
    <property type="entry name" value="ARM repeat"/>
    <property type="match status" value="1"/>
</dbReference>
<gene>
    <name evidence="2" type="ORF">GIL414_LOCUS49785</name>
</gene>
<organism evidence="2 3">
    <name type="scientific">Rotaria magnacalcarata</name>
    <dbReference type="NCBI Taxonomy" id="392030"/>
    <lineage>
        <taxon>Eukaryota</taxon>
        <taxon>Metazoa</taxon>
        <taxon>Spiralia</taxon>
        <taxon>Gnathifera</taxon>
        <taxon>Rotifera</taxon>
        <taxon>Eurotatoria</taxon>
        <taxon>Bdelloidea</taxon>
        <taxon>Philodinida</taxon>
        <taxon>Philodinidae</taxon>
        <taxon>Rotaria</taxon>
    </lineage>
</organism>
<dbReference type="AlphaFoldDB" id="A0A8S3BSZ2"/>
<feature type="signal peptide" evidence="1">
    <location>
        <begin position="1"/>
        <end position="24"/>
    </location>
</feature>
<feature type="non-terminal residue" evidence="2">
    <location>
        <position position="342"/>
    </location>
</feature>
<reference evidence="2" key="1">
    <citation type="submission" date="2021-02" db="EMBL/GenBank/DDBJ databases">
        <authorList>
            <person name="Nowell W R."/>
        </authorList>
    </citation>
    <scope>NUCLEOTIDE SEQUENCE</scope>
</reference>
<evidence type="ECO:0000313" key="2">
    <source>
        <dbReference type="EMBL" id="CAF4859055.1"/>
    </source>
</evidence>
<dbReference type="InterPro" id="IPR016024">
    <property type="entry name" value="ARM-type_fold"/>
</dbReference>
<protein>
    <submittedName>
        <fullName evidence="2">Uncharacterized protein</fullName>
    </submittedName>
</protein>
<name>A0A8S3BSZ2_9BILA</name>
<feature type="chain" id="PRO_5035852438" evidence="1">
    <location>
        <begin position="25"/>
        <end position="342"/>
    </location>
</feature>
<evidence type="ECO:0000313" key="3">
    <source>
        <dbReference type="Proteomes" id="UP000681720"/>
    </source>
</evidence>
<dbReference type="Proteomes" id="UP000681720">
    <property type="component" value="Unassembled WGS sequence"/>
</dbReference>
<dbReference type="InterPro" id="IPR011989">
    <property type="entry name" value="ARM-like"/>
</dbReference>
<sequence>NETLVLSVLKTLQLLACAPGYVSNRRNQETIAKYDGVTIMIALMFHAKSEIVQVEAAQALACVGLINPRCASIIENTLEFSYDHLFSLRESKNPMVQLKATNALATFVYNNPRVQLHIGQHHQLPFDYFQSFLQSNDDHMRCAAAFQLVVLSGLIRERTQSDNTAIGCGILIDILRNTQTEGAKPEAAECIARLAHLKSGVPQALISVNAIDYLCDLFSSSHDTTIGIASVALGFLSNVPEGQRKLLHRCRGEPDIMAFLKVYNCLPDKQPRISKHLLEDWNRYNVLKLPKLRSRGSNIRYFKVLSNNIERLRAAPPSTLDVQPTTSTAIKFYLPPIRQKIK</sequence>
<dbReference type="EMBL" id="CAJOBJ010164495">
    <property type="protein sequence ID" value="CAF4859055.1"/>
    <property type="molecule type" value="Genomic_DNA"/>
</dbReference>
<comment type="caution">
    <text evidence="2">The sequence shown here is derived from an EMBL/GenBank/DDBJ whole genome shotgun (WGS) entry which is preliminary data.</text>
</comment>
<dbReference type="PANTHER" id="PTHR46464:SF2">
    <property type="entry name" value="ANKYRIN AND ARMADILLO REPEAT-CONTAINING PROTEIN"/>
    <property type="match status" value="1"/>
</dbReference>
<proteinExistence type="predicted"/>
<evidence type="ECO:0000256" key="1">
    <source>
        <dbReference type="SAM" id="SignalP"/>
    </source>
</evidence>
<dbReference type="Gene3D" id="1.25.10.10">
    <property type="entry name" value="Leucine-rich Repeat Variant"/>
    <property type="match status" value="2"/>
</dbReference>
<accession>A0A8S3BSZ2</accession>
<keyword evidence="1" id="KW-0732">Signal</keyword>
<dbReference type="PANTHER" id="PTHR46464">
    <property type="entry name" value="ANK_REP_REGION DOMAIN-CONTAINING PROTEIN"/>
    <property type="match status" value="1"/>
</dbReference>
<dbReference type="InterPro" id="IPR043379">
    <property type="entry name" value="ANKAR"/>
</dbReference>